<keyword evidence="3" id="KW-1185">Reference proteome</keyword>
<organism evidence="2 3">
    <name type="scientific">Cymbomonas tetramitiformis</name>
    <dbReference type="NCBI Taxonomy" id="36881"/>
    <lineage>
        <taxon>Eukaryota</taxon>
        <taxon>Viridiplantae</taxon>
        <taxon>Chlorophyta</taxon>
        <taxon>Pyramimonadophyceae</taxon>
        <taxon>Pyramimonadales</taxon>
        <taxon>Pyramimonadaceae</taxon>
        <taxon>Cymbomonas</taxon>
    </lineage>
</organism>
<proteinExistence type="predicted"/>
<evidence type="ECO:0000313" key="2">
    <source>
        <dbReference type="EMBL" id="KAK3234046.1"/>
    </source>
</evidence>
<dbReference type="Proteomes" id="UP001190700">
    <property type="component" value="Unassembled WGS sequence"/>
</dbReference>
<feature type="region of interest" description="Disordered" evidence="1">
    <location>
        <begin position="181"/>
        <end position="235"/>
    </location>
</feature>
<feature type="non-terminal residue" evidence="2">
    <location>
        <position position="298"/>
    </location>
</feature>
<dbReference type="AlphaFoldDB" id="A0AAE0BCU1"/>
<evidence type="ECO:0000256" key="1">
    <source>
        <dbReference type="SAM" id="MobiDB-lite"/>
    </source>
</evidence>
<reference evidence="2 3" key="1">
    <citation type="journal article" date="2015" name="Genome Biol. Evol.">
        <title>Comparative Genomics of a Bacterivorous Green Alga Reveals Evolutionary Causalities and Consequences of Phago-Mixotrophic Mode of Nutrition.</title>
        <authorList>
            <person name="Burns J.A."/>
            <person name="Paasch A."/>
            <person name="Narechania A."/>
            <person name="Kim E."/>
        </authorList>
    </citation>
    <scope>NUCLEOTIDE SEQUENCE [LARGE SCALE GENOMIC DNA]</scope>
    <source>
        <strain evidence="2 3">PLY_AMNH</strain>
    </source>
</reference>
<comment type="caution">
    <text evidence="2">The sequence shown here is derived from an EMBL/GenBank/DDBJ whole genome shotgun (WGS) entry which is preliminary data.</text>
</comment>
<feature type="compositionally biased region" description="Polar residues" evidence="1">
    <location>
        <begin position="181"/>
        <end position="193"/>
    </location>
</feature>
<protein>
    <submittedName>
        <fullName evidence="2">Uncharacterized protein</fullName>
    </submittedName>
</protein>
<gene>
    <name evidence="2" type="ORF">CYMTET_55683</name>
</gene>
<dbReference type="EMBL" id="LGRX02035568">
    <property type="protein sequence ID" value="KAK3234046.1"/>
    <property type="molecule type" value="Genomic_DNA"/>
</dbReference>
<sequence length="298" mass="32538">MKQNSFAATDRVNLFESEDNGIERLVAPEAHSPSSTDAPLNGRLSDSYLITPLREFKQSLIDEYGTDNTPRAATAATAEISNEQDGSYTVIRILSKDRLRLFSLLYEYLAKQDVKVMDARIHSEKATSLVINVLRVIDGRSHSKISSRDCVFLRQGLLQLLKQPTADICATIAAPVDVTSTPSNAPWDISSSPIPGEAESEAVLPGTPERSDWGGRWRAPGTGSSRSLHSEPRYSQCPASEHCLEEYSDMVTTPSPSGRLEQGIGGTQPPEAHIEAGKARLETVNVFTLSNIPQFVKV</sequence>
<name>A0AAE0BCU1_9CHLO</name>
<accession>A0AAE0BCU1</accession>
<evidence type="ECO:0000313" key="3">
    <source>
        <dbReference type="Proteomes" id="UP001190700"/>
    </source>
</evidence>